<protein>
    <submittedName>
        <fullName evidence="1">Uncharacterized protein</fullName>
    </submittedName>
</protein>
<dbReference type="AlphaFoldDB" id="A0A381SFE8"/>
<sequence>MKQSKEFYYFDHAYLYGNRHSPSKVTGERIYRLTKNHYHIQTIQELTDEDNERIKKYKQYIKLQPWKSDGNYILIIAPSHFQIAYHNIGSWVDDTIKTLKQYTDRPIKVRDKKSSRPLREEVQSAYAIVSHNSAVVVDAILNGVPVFCDKMNMGVPMGLTDFSKIEQPIRPARLNWIYSLLANQFTMTEIKNGTAWRKVQ</sequence>
<reference evidence="1" key="1">
    <citation type="submission" date="2018-05" db="EMBL/GenBank/DDBJ databases">
        <authorList>
            <person name="Lanie J.A."/>
            <person name="Ng W.-L."/>
            <person name="Kazmierczak K.M."/>
            <person name="Andrzejewski T.M."/>
            <person name="Davidsen T.M."/>
            <person name="Wayne K.J."/>
            <person name="Tettelin H."/>
            <person name="Glass J.I."/>
            <person name="Rusch D."/>
            <person name="Podicherti R."/>
            <person name="Tsui H.-C.T."/>
            <person name="Winkler M.E."/>
        </authorList>
    </citation>
    <scope>NUCLEOTIDE SEQUENCE</scope>
</reference>
<organism evidence="1">
    <name type="scientific">marine metagenome</name>
    <dbReference type="NCBI Taxonomy" id="408172"/>
    <lineage>
        <taxon>unclassified sequences</taxon>
        <taxon>metagenomes</taxon>
        <taxon>ecological metagenomes</taxon>
    </lineage>
</organism>
<dbReference type="EMBL" id="UINC01003031">
    <property type="protein sequence ID" value="SVA02696.1"/>
    <property type="molecule type" value="Genomic_DNA"/>
</dbReference>
<gene>
    <name evidence="1" type="ORF">METZ01_LOCUS55550</name>
</gene>
<evidence type="ECO:0000313" key="1">
    <source>
        <dbReference type="EMBL" id="SVA02696.1"/>
    </source>
</evidence>
<name>A0A381SFE8_9ZZZZ</name>
<proteinExistence type="predicted"/>
<accession>A0A381SFE8</accession>